<dbReference type="RefSeq" id="WP_026831239.1">
    <property type="nucleotide sequence ID" value="NZ_JANJYY010000022.1"/>
</dbReference>
<organism evidence="1 2">
    <name type="scientific">Exiguobacterium antarcticum</name>
    <dbReference type="NCBI Taxonomy" id="132920"/>
    <lineage>
        <taxon>Bacteria</taxon>
        <taxon>Bacillati</taxon>
        <taxon>Bacillota</taxon>
        <taxon>Bacilli</taxon>
        <taxon>Bacillales</taxon>
        <taxon>Bacillales Family XII. Incertae Sedis</taxon>
        <taxon>Exiguobacterium</taxon>
    </lineage>
</organism>
<evidence type="ECO:0000313" key="2">
    <source>
        <dbReference type="Proteomes" id="UP001243286"/>
    </source>
</evidence>
<dbReference type="Proteomes" id="UP001243286">
    <property type="component" value="Unassembled WGS sequence"/>
</dbReference>
<dbReference type="EMBL" id="JASBQV010000004">
    <property type="protein sequence ID" value="MDI3234244.1"/>
    <property type="molecule type" value="Genomic_DNA"/>
</dbReference>
<evidence type="ECO:0000313" key="1">
    <source>
        <dbReference type="EMBL" id="MDI3234244.1"/>
    </source>
</evidence>
<name>A0ABT6QZX9_9BACL</name>
<accession>A0ABT6QZX9</accession>
<sequence>MDTSNTLKIHLDRVTASQVTGKHVATGLTISGQIMMIEQIYDTKRHRDVLHVHRLFDQWRTTTIVAQAETEFSYVDAFSDGRILLVASRCDDDVDGSWLPNAFIYDSSGHLLDRFCLDDGIQNVHVDEKDQIWVSYFDEGVFADAATNSIGSFGLAVFDEHGQAVFKNKDYPIDDCYALNVCSSNDAWFFYHPDYRIVHLENGKGTSYAAPLRQFSDFIVHGEHLISTDNDNTYLLKRDGNRYDEQARIQFESEKGTPLQGTIKMRQDRIVLSTETRLYAGTFSDFIVE</sequence>
<keyword evidence="2" id="KW-1185">Reference proteome</keyword>
<gene>
    <name evidence="1" type="ORF">QK289_04425</name>
</gene>
<reference evidence="1 2" key="1">
    <citation type="submission" date="2023-04" db="EMBL/GenBank/DDBJ databases">
        <title>Antarctic isolates genomes.</title>
        <authorList>
            <person name="Dimov S.G."/>
        </authorList>
    </citation>
    <scope>NUCLEOTIDE SEQUENCE [LARGE SCALE GENOMIC DNA]</scope>
    <source>
        <strain evidence="1 2">AL19</strain>
    </source>
</reference>
<protein>
    <submittedName>
        <fullName evidence="1">Uncharacterized protein</fullName>
    </submittedName>
</protein>
<comment type="caution">
    <text evidence="1">The sequence shown here is derived from an EMBL/GenBank/DDBJ whole genome shotgun (WGS) entry which is preliminary data.</text>
</comment>
<proteinExistence type="predicted"/>